<comment type="caution">
    <text evidence="2">The sequence shown here is derived from an EMBL/GenBank/DDBJ whole genome shotgun (WGS) entry which is preliminary data.</text>
</comment>
<proteinExistence type="predicted"/>
<evidence type="ECO:0000256" key="1">
    <source>
        <dbReference type="SAM" id="Phobius"/>
    </source>
</evidence>
<protein>
    <submittedName>
        <fullName evidence="2">Uncharacterized protein</fullName>
    </submittedName>
</protein>
<evidence type="ECO:0000313" key="3">
    <source>
        <dbReference type="Proteomes" id="UP000695562"/>
    </source>
</evidence>
<keyword evidence="1" id="KW-0812">Transmembrane</keyword>
<accession>A0A8J4PKD2</accession>
<keyword evidence="1" id="KW-0472">Membrane</keyword>
<evidence type="ECO:0000313" key="2">
    <source>
        <dbReference type="EMBL" id="KAF2068360.1"/>
    </source>
</evidence>
<reference evidence="2" key="1">
    <citation type="submission" date="2020-01" db="EMBL/GenBank/DDBJ databases">
        <title>Development of genomics and gene disruption for Polysphondylium violaceum indicates a role for the polyketide synthase stlB in stalk morphogenesis.</title>
        <authorList>
            <person name="Narita B."/>
            <person name="Kawabe Y."/>
            <person name="Kin K."/>
            <person name="Saito T."/>
            <person name="Gibbs R."/>
            <person name="Kuspa A."/>
            <person name="Muzny D."/>
            <person name="Queller D."/>
            <person name="Richards S."/>
            <person name="Strassman J."/>
            <person name="Sucgang R."/>
            <person name="Worley K."/>
            <person name="Schaap P."/>
        </authorList>
    </citation>
    <scope>NUCLEOTIDE SEQUENCE</scope>
    <source>
        <strain evidence="2">QSvi11</strain>
    </source>
</reference>
<keyword evidence="3" id="KW-1185">Reference proteome</keyword>
<feature type="transmembrane region" description="Helical" evidence="1">
    <location>
        <begin position="242"/>
        <end position="258"/>
    </location>
</feature>
<organism evidence="2 3">
    <name type="scientific">Polysphondylium violaceum</name>
    <dbReference type="NCBI Taxonomy" id="133409"/>
    <lineage>
        <taxon>Eukaryota</taxon>
        <taxon>Amoebozoa</taxon>
        <taxon>Evosea</taxon>
        <taxon>Eumycetozoa</taxon>
        <taxon>Dictyostelia</taxon>
        <taxon>Dictyosteliales</taxon>
        <taxon>Dictyosteliaceae</taxon>
        <taxon>Polysphondylium</taxon>
    </lineage>
</organism>
<dbReference type="EMBL" id="AJWJ01001034">
    <property type="protein sequence ID" value="KAF2068360.1"/>
    <property type="molecule type" value="Genomic_DNA"/>
</dbReference>
<sequence>MPLHYTTISYFADYCDLCANKRTKRLAENAINLLKQKSAIDGLSHLHPPRQHSTAARALMKEKLNNWLQEFNFFDYDTLYGPMHHVLDISFSISSLGCDQDDDHSLFQISTTSTSVGEQRSLVDHDQDSSNNGPSLFSSQILNTFMDEDQDDVDNRYEVLSIGDSSVSNFDDVDFILDNPSDDYVSLIDKETVLYNYNNEQYLVVHSDEEYEDGESISSSFFNSFSSSSSCLPIDTHFENGIAQYSVLVFMFIIWIFFS</sequence>
<keyword evidence="1" id="KW-1133">Transmembrane helix</keyword>
<gene>
    <name evidence="2" type="ORF">CYY_010315</name>
</gene>
<name>A0A8J4PKD2_9MYCE</name>
<dbReference type="Proteomes" id="UP000695562">
    <property type="component" value="Unassembled WGS sequence"/>
</dbReference>
<dbReference type="AlphaFoldDB" id="A0A8J4PKD2"/>